<evidence type="ECO:0000313" key="3">
    <source>
        <dbReference type="Proteomes" id="UP001472677"/>
    </source>
</evidence>
<dbReference type="EMBL" id="JBBPBM010000015">
    <property type="protein sequence ID" value="KAK8558715.1"/>
    <property type="molecule type" value="Genomic_DNA"/>
</dbReference>
<proteinExistence type="predicted"/>
<sequence>MDDGSVGVNGSGESAMAGAGRWSGVREGGLEREREREGRDQSAAAIDDGSVGINGSGESAMAGAGRWSGVREGGLEREREREGRGGIGKLGISEAESGWGLL</sequence>
<name>A0ABR2EH61_9ROSI</name>
<gene>
    <name evidence="2" type="ORF">V6N12_042015</name>
</gene>
<protein>
    <submittedName>
        <fullName evidence="2">Uncharacterized protein</fullName>
    </submittedName>
</protein>
<evidence type="ECO:0000256" key="1">
    <source>
        <dbReference type="SAM" id="MobiDB-lite"/>
    </source>
</evidence>
<comment type="caution">
    <text evidence="2">The sequence shown here is derived from an EMBL/GenBank/DDBJ whole genome shotgun (WGS) entry which is preliminary data.</text>
</comment>
<feature type="region of interest" description="Disordered" evidence="1">
    <location>
        <begin position="1"/>
        <end position="90"/>
    </location>
</feature>
<keyword evidence="3" id="KW-1185">Reference proteome</keyword>
<reference evidence="2 3" key="1">
    <citation type="journal article" date="2024" name="G3 (Bethesda)">
        <title>Genome assembly of Hibiscus sabdariffa L. provides insights into metabolisms of medicinal natural products.</title>
        <authorList>
            <person name="Kim T."/>
        </authorList>
    </citation>
    <scope>NUCLEOTIDE SEQUENCE [LARGE SCALE GENOMIC DNA]</scope>
    <source>
        <strain evidence="2">TK-2024</strain>
        <tissue evidence="2">Old leaves</tissue>
    </source>
</reference>
<feature type="compositionally biased region" description="Basic and acidic residues" evidence="1">
    <location>
        <begin position="28"/>
        <end position="40"/>
    </location>
</feature>
<evidence type="ECO:0000313" key="2">
    <source>
        <dbReference type="EMBL" id="KAK8558715.1"/>
    </source>
</evidence>
<dbReference type="Proteomes" id="UP001472677">
    <property type="component" value="Unassembled WGS sequence"/>
</dbReference>
<feature type="compositionally biased region" description="Basic and acidic residues" evidence="1">
    <location>
        <begin position="73"/>
        <end position="84"/>
    </location>
</feature>
<organism evidence="2 3">
    <name type="scientific">Hibiscus sabdariffa</name>
    <name type="common">roselle</name>
    <dbReference type="NCBI Taxonomy" id="183260"/>
    <lineage>
        <taxon>Eukaryota</taxon>
        <taxon>Viridiplantae</taxon>
        <taxon>Streptophyta</taxon>
        <taxon>Embryophyta</taxon>
        <taxon>Tracheophyta</taxon>
        <taxon>Spermatophyta</taxon>
        <taxon>Magnoliopsida</taxon>
        <taxon>eudicotyledons</taxon>
        <taxon>Gunneridae</taxon>
        <taxon>Pentapetalae</taxon>
        <taxon>rosids</taxon>
        <taxon>malvids</taxon>
        <taxon>Malvales</taxon>
        <taxon>Malvaceae</taxon>
        <taxon>Malvoideae</taxon>
        <taxon>Hibiscus</taxon>
    </lineage>
</organism>
<accession>A0ABR2EH61</accession>